<comment type="caution">
    <text evidence="1">The sequence shown here is derived from an EMBL/GenBank/DDBJ whole genome shotgun (WGS) entry which is preliminary data.</text>
</comment>
<sequence length="63" mass="6342">MEGILVEGLLAALGAARDLGFEVLENLSGVFEAASASSEASSQKLEGSSEAAKGIYNIIDAIG</sequence>
<proteinExistence type="predicted"/>
<evidence type="ECO:0000313" key="2">
    <source>
        <dbReference type="Proteomes" id="UP001372244"/>
    </source>
</evidence>
<gene>
    <name evidence="1" type="ORF">V5S76_05000</name>
</gene>
<name>A0ABU8P3U0_9CORY</name>
<accession>A0ABU8P3U0</accession>
<keyword evidence="2" id="KW-1185">Reference proteome</keyword>
<reference evidence="1 2" key="1">
    <citation type="submission" date="2024-02" db="EMBL/GenBank/DDBJ databases">
        <title>Whole genome sequencing and characterization of Corynebacterium isolated from the ocular surface of dry eye disease sufferers.</title>
        <authorList>
            <person name="Naqvi M."/>
        </authorList>
    </citation>
    <scope>NUCLEOTIDE SEQUENCE [LARGE SCALE GENOMIC DNA]</scope>
    <source>
        <strain evidence="1 2">PCR27</strain>
    </source>
</reference>
<protein>
    <submittedName>
        <fullName evidence="1">Uncharacterized protein</fullName>
    </submittedName>
</protein>
<dbReference type="RefSeq" id="WP_337887574.1">
    <property type="nucleotide sequence ID" value="NZ_JBAHUW010000008.1"/>
</dbReference>
<evidence type="ECO:0000313" key="1">
    <source>
        <dbReference type="EMBL" id="MEJ4138477.1"/>
    </source>
</evidence>
<dbReference type="EMBL" id="JBAHUZ010000008">
    <property type="protein sequence ID" value="MEJ4138477.1"/>
    <property type="molecule type" value="Genomic_DNA"/>
</dbReference>
<dbReference type="Proteomes" id="UP001372244">
    <property type="component" value="Unassembled WGS sequence"/>
</dbReference>
<organism evidence="1 2">
    <name type="scientific">Corynebacterium marquesiae</name>
    <dbReference type="NCBI Taxonomy" id="2913503"/>
    <lineage>
        <taxon>Bacteria</taxon>
        <taxon>Bacillati</taxon>
        <taxon>Actinomycetota</taxon>
        <taxon>Actinomycetes</taxon>
        <taxon>Mycobacteriales</taxon>
        <taxon>Corynebacteriaceae</taxon>
        <taxon>Corynebacterium</taxon>
    </lineage>
</organism>